<dbReference type="SMART" id="SM00353">
    <property type="entry name" value="HLH"/>
    <property type="match status" value="1"/>
</dbReference>
<sequence length="153" mass="17510">MGEKRNKIESLPPIQLPPPIVHYYIAPSAVTGQQPWHQTHAQLPPTPPTLSTKAERRETARRSSHSAIEKRRREKMNDKIDRLKGLIPSCNAHFPTSVQQPIHKLSVLQAAIDYIGELHNHLENTLPKDNPFLKEIAIMQTKRDQIKPMLQDK</sequence>
<organism evidence="3 4">
    <name type="scientific">Helicostylum pulchrum</name>
    <dbReference type="NCBI Taxonomy" id="562976"/>
    <lineage>
        <taxon>Eukaryota</taxon>
        <taxon>Fungi</taxon>
        <taxon>Fungi incertae sedis</taxon>
        <taxon>Mucoromycota</taxon>
        <taxon>Mucoromycotina</taxon>
        <taxon>Mucoromycetes</taxon>
        <taxon>Mucorales</taxon>
        <taxon>Mucorineae</taxon>
        <taxon>Mucoraceae</taxon>
        <taxon>Helicostylum</taxon>
    </lineage>
</organism>
<reference evidence="3 4" key="1">
    <citation type="submission" date="2024-04" db="EMBL/GenBank/DDBJ databases">
        <title>genome sequences of Mucor flavus KT1a and Helicostylum pulchrum KT1b strains isolation_sourced from the surface of a dry-aged beef.</title>
        <authorList>
            <person name="Toyotome T."/>
            <person name="Hosono M."/>
            <person name="Torimaru M."/>
            <person name="Fukuda K."/>
            <person name="Mikami N."/>
        </authorList>
    </citation>
    <scope>NUCLEOTIDE SEQUENCE [LARGE SCALE GENOMIC DNA]</scope>
    <source>
        <strain evidence="3 4">KT1b</strain>
    </source>
</reference>
<dbReference type="Pfam" id="PF00010">
    <property type="entry name" value="HLH"/>
    <property type="match status" value="1"/>
</dbReference>
<evidence type="ECO:0000313" key="3">
    <source>
        <dbReference type="EMBL" id="GAA5795406.1"/>
    </source>
</evidence>
<evidence type="ECO:0000256" key="1">
    <source>
        <dbReference type="SAM" id="MobiDB-lite"/>
    </source>
</evidence>
<protein>
    <recommendedName>
        <fullName evidence="2">BHLH domain-containing protein</fullName>
    </recommendedName>
</protein>
<feature type="compositionally biased region" description="Basic and acidic residues" evidence="1">
    <location>
        <begin position="53"/>
        <end position="77"/>
    </location>
</feature>
<proteinExistence type="predicted"/>
<dbReference type="PROSITE" id="PS50888">
    <property type="entry name" value="BHLH"/>
    <property type="match status" value="1"/>
</dbReference>
<evidence type="ECO:0000259" key="2">
    <source>
        <dbReference type="PROSITE" id="PS50888"/>
    </source>
</evidence>
<dbReference type="Gene3D" id="4.10.280.10">
    <property type="entry name" value="Helix-loop-helix DNA-binding domain"/>
    <property type="match status" value="1"/>
</dbReference>
<keyword evidence="4" id="KW-1185">Reference proteome</keyword>
<evidence type="ECO:0000313" key="4">
    <source>
        <dbReference type="Proteomes" id="UP001476247"/>
    </source>
</evidence>
<dbReference type="EMBL" id="BAABUJ010000004">
    <property type="protein sequence ID" value="GAA5795406.1"/>
    <property type="molecule type" value="Genomic_DNA"/>
</dbReference>
<feature type="region of interest" description="Disordered" evidence="1">
    <location>
        <begin position="34"/>
        <end position="77"/>
    </location>
</feature>
<feature type="domain" description="BHLH" evidence="2">
    <location>
        <begin position="60"/>
        <end position="118"/>
    </location>
</feature>
<dbReference type="SUPFAM" id="SSF47459">
    <property type="entry name" value="HLH, helix-loop-helix DNA-binding domain"/>
    <property type="match status" value="1"/>
</dbReference>
<accession>A0ABP9XKS8</accession>
<dbReference type="InterPro" id="IPR011598">
    <property type="entry name" value="bHLH_dom"/>
</dbReference>
<comment type="caution">
    <text evidence="3">The sequence shown here is derived from an EMBL/GenBank/DDBJ whole genome shotgun (WGS) entry which is preliminary data.</text>
</comment>
<gene>
    <name evidence="3" type="ORF">HPULCUR_000763</name>
</gene>
<name>A0ABP9XKS8_9FUNG</name>
<dbReference type="InterPro" id="IPR036638">
    <property type="entry name" value="HLH_DNA-bd_sf"/>
</dbReference>
<dbReference type="PANTHER" id="PTHR46266">
    <property type="entry name" value="TRANSCRIPTION FACTOR TT8"/>
    <property type="match status" value="1"/>
</dbReference>
<dbReference type="PANTHER" id="PTHR46266:SF4">
    <property type="entry name" value="TRANSCRIPTION FACTOR TT8"/>
    <property type="match status" value="1"/>
</dbReference>
<dbReference type="Proteomes" id="UP001476247">
    <property type="component" value="Unassembled WGS sequence"/>
</dbReference>